<feature type="transmembrane region" description="Helical" evidence="2">
    <location>
        <begin position="150"/>
        <end position="169"/>
    </location>
</feature>
<gene>
    <name evidence="3" type="ORF">JOL62DRAFT_377329</name>
</gene>
<proteinExistence type="predicted"/>
<accession>A0ABR1MSQ1</accession>
<keyword evidence="4" id="KW-1185">Reference proteome</keyword>
<feature type="region of interest" description="Disordered" evidence="1">
    <location>
        <begin position="79"/>
        <end position="110"/>
    </location>
</feature>
<evidence type="ECO:0000313" key="3">
    <source>
        <dbReference type="EMBL" id="KAK7605962.1"/>
    </source>
</evidence>
<keyword evidence="2" id="KW-1133">Transmembrane helix</keyword>
<protein>
    <submittedName>
        <fullName evidence="3">Uncharacterized protein</fullName>
    </submittedName>
</protein>
<comment type="caution">
    <text evidence="3">The sequence shown here is derived from an EMBL/GenBank/DDBJ whole genome shotgun (WGS) entry which is preliminary data.</text>
</comment>
<evidence type="ECO:0000256" key="2">
    <source>
        <dbReference type="SAM" id="Phobius"/>
    </source>
</evidence>
<organism evidence="3 4">
    <name type="scientific">Phyllosticta paracitricarpa</name>
    <dbReference type="NCBI Taxonomy" id="2016321"/>
    <lineage>
        <taxon>Eukaryota</taxon>
        <taxon>Fungi</taxon>
        <taxon>Dikarya</taxon>
        <taxon>Ascomycota</taxon>
        <taxon>Pezizomycotina</taxon>
        <taxon>Dothideomycetes</taxon>
        <taxon>Dothideomycetes incertae sedis</taxon>
        <taxon>Botryosphaeriales</taxon>
        <taxon>Phyllostictaceae</taxon>
        <taxon>Phyllosticta</taxon>
    </lineage>
</organism>
<sequence length="186" mass="20874">MISPSCPTTVKGWRTWEATLSTQNSGQNEGPHARCRKWSKLGWKCYRQMLSSNKVKPRIVETVICEPYLLVASAFETTVEGHPGRAPNDKRRTLEKDRPSLISKSRGTTNEREEKNADKCACARTLNCNIACSVACLLALRCGTALQQRWLVVPMMLFVYILLFLLPSAQDGHSNGAFKPEPKTYN</sequence>
<feature type="compositionally biased region" description="Basic and acidic residues" evidence="1">
    <location>
        <begin position="87"/>
        <end position="99"/>
    </location>
</feature>
<dbReference type="Proteomes" id="UP001367316">
    <property type="component" value="Unassembled WGS sequence"/>
</dbReference>
<name>A0ABR1MSQ1_9PEZI</name>
<reference evidence="3 4" key="1">
    <citation type="submission" date="2024-04" db="EMBL/GenBank/DDBJ databases">
        <title>Phyllosticta paracitricarpa is synonymous to the EU quarantine fungus P. citricarpa based on phylogenomic analyses.</title>
        <authorList>
            <consortium name="Lawrence Berkeley National Laboratory"/>
            <person name="Van ingen-buijs V.A."/>
            <person name="Van westerhoven A.C."/>
            <person name="Haridas S."/>
            <person name="Skiadas P."/>
            <person name="Martin F."/>
            <person name="Groenewald J.Z."/>
            <person name="Crous P.W."/>
            <person name="Seidl M.F."/>
        </authorList>
    </citation>
    <scope>NUCLEOTIDE SEQUENCE [LARGE SCALE GENOMIC DNA]</scope>
    <source>
        <strain evidence="3 4">CBS 141358</strain>
    </source>
</reference>
<evidence type="ECO:0000256" key="1">
    <source>
        <dbReference type="SAM" id="MobiDB-lite"/>
    </source>
</evidence>
<dbReference type="EMBL" id="JBBPBF010000059">
    <property type="protein sequence ID" value="KAK7605962.1"/>
    <property type="molecule type" value="Genomic_DNA"/>
</dbReference>
<keyword evidence="2" id="KW-0472">Membrane</keyword>
<evidence type="ECO:0000313" key="4">
    <source>
        <dbReference type="Proteomes" id="UP001367316"/>
    </source>
</evidence>
<keyword evidence="2" id="KW-0812">Transmembrane</keyword>